<dbReference type="SMART" id="SM00220">
    <property type="entry name" value="S_TKc"/>
    <property type="match status" value="1"/>
</dbReference>
<dbReference type="SMART" id="SM00261">
    <property type="entry name" value="FU"/>
    <property type="match status" value="16"/>
</dbReference>
<dbReference type="InterPro" id="IPR001368">
    <property type="entry name" value="TNFR/NGFR_Cys_rich_reg"/>
</dbReference>
<dbReference type="Gene3D" id="1.10.510.10">
    <property type="entry name" value="Transferase(Phosphotransferase) domain 1"/>
    <property type="match status" value="1"/>
</dbReference>
<dbReference type="Proteomes" id="UP000030693">
    <property type="component" value="Unassembled WGS sequence"/>
</dbReference>
<dbReference type="Pfam" id="PF00069">
    <property type="entry name" value="Pkinase"/>
    <property type="match status" value="1"/>
</dbReference>
<keyword evidence="5" id="KW-0418">Kinase</keyword>
<sequence length="2087" mass="215863">MSLCAGPSCAGRSPPRPPPGLVLLLLLSLLALLQSPASGRQASSPGHTPPVAPMDRAPVVSSADPPELQFPRAPVPLFGGVSFHTVNTLLAKETSIAIIGQAADSAQLFSQALVDFTTAPEWRAGCYFSEAHPIDSISSPFALSLGTTRFVPSLFQPKPALLEVSENVMRLVLADSDSTSHEHTTPTRALAMVADSPEKVFAIMMSSSDVPSLLVLARDAPPTSFGLQLSHFTYAGVRGVRGSQHAIFLWQGNHIARVTFDNPASPAARYLALPYTIISLEAVRIHPNTNGSMDDLLVLYGNGEWALCTQCHGLTAQTDFRVIHKHPAPVRGRILAVAGYQTDTPVNRAFFHETLTPSGDALWRMDFDADAQLLGMRPVALAANALANAPTLQVMQLRRSSQAWTIALADRSYVYFDGSDFGCGPSGDETIVCSPSSPDGWACKTGHAQSLFGTRGRLCDACSPGWGAEYLPTGVECTKCPDPNCAVCNLQHGCLACLEGFRTILQRDGQVSCIGDPACPEGTIDDGVLCLASEATSHLGVYLRLAESPVRGLAPGEEVGTLVPTSLEVDPATGTLLLPGPGPVVPVGSRGMLSLRAGGSPVYLRDDRPTAALDAIPLGELGPLANLDVRSAMELRVWPASQARPFVALLVCHTGGLVLFHTQCPAGWSQPQDPCPVELRSEPIPGGCEHIARLEAHAASVLRAPGNGALHIRLDMVTGKLLPYPPQSHAIHHLALLETPNVGLGPGDRLVVAPIAGGKLRAAPEAMLLREEARMQALTMAGGSLLHPGLSLPAGWHPVVVRTPHRAASPGELFVTGLIASADGSNRVFWEALHLSQGVLPVGARAHALPARRQRLATLAGGHPPAFQVQAIPLQVPGVPGALVAMTPSGIHVAPVYCHPVTDLCAARPAVGQPFASFLPRHPAGHLLAPRASSLVGATGRAFMLSGHEAGPPAQLTIDIVSCAGPGQQPPHCLECHESCLGCEEAGREDACLGCPAGRVLFQRTCLDGCPAGMWPDAGVCRACAVGCAACTGPGSCSGCLQGEFLSPTTRRCLSCQGSCAECDDDAACTVCKPGMVFLSPDAQTRSLCGSTCPPGQHVGAARCEECSAPCSLCAGPGPDACLVCAPGFRWLGPPPPQPQPDTGGTCVACAEGCHACTDARCLACAAGLLLTDGGACVAACPAGFFSNGESCQPCDVSCRTCAGGAADQCTDCGAGLELVEAAPGVGTCVSGCPEGQYPAGGACLPCDAACATCNGPTDKDCWRCTGAILQDTECVQACAAGHFAAGDRCLACHASCEACTGSRSTDCTACPAGLLPLPAGQSPMRCVPACPVGSRLTAAGCAPCGARCASCPGEASTCGQCERGWLLDGPACVASCPAGSWPLGVACSGCHAACASCHGPGAGDCRSCAAPAPLQLDSTCHGACPAGTFQSDHMCLPCSGMCAGCSGPSSTECTGCRPQGFLLQGACLDFCPGGHFADGQAACQACHASCAMCTGPLATECTGCHEPGLLHAGRCVDQCPPGRVACRATGQCDPCPEGCTSCQPGGPVPGHMCSARCTACQAGLVLFQDRCVEACPAGEFHADSRATLCQPCSDVCASCFGAADMCTACADAGLWLQWDTGVCLGACPPGQAPTTSGHVCLHCMQGCARCTAGPAADACTTAPDRSLACLAAGSCDECAPGLLLLGRDKCVAACPEEGFFADWAAAPAACRPCDPRCRACVGPTGADCASGDNPARRRLALGLGIGCGLLLLLLLAVLVFFLLRRLLRQRRASAKEHDDEDATVMNTMLELSLPGSILVSIASDFAPLDEQLGAGTQASVFAARAVGAGISDRLGCPGTVAIKQLKAARMTPAQVTLFQNEVALMWLLRDAPNIVRLYGYSEQPPAIVMERFDTDLASLLHSDVPLDQGTILDICQQWASGLEAMHTQGIAHRDLKPGNVFASQRPDGSWTAALGDLGTSRNLNTDRSSTLVSQAPELNAMTARYAAPEVLAAFQRRRPLAPELLLPADIYSAAVMLWECLTRMVPWAGMNFEHIMLDVVAGKRPAVPPDAPLGDLLRMGWDSSPHSRPLAASLRQKCAHAWTSQQ</sequence>
<keyword evidence="2" id="KW-1133">Transmembrane helix</keyword>
<dbReference type="InterPro" id="IPR000719">
    <property type="entry name" value="Prot_kinase_dom"/>
</dbReference>
<feature type="region of interest" description="Disordered" evidence="1">
    <location>
        <begin position="38"/>
        <end position="65"/>
    </location>
</feature>
<dbReference type="eggNOG" id="KOG3525">
    <property type="taxonomic scope" value="Eukaryota"/>
</dbReference>
<dbReference type="PANTHER" id="PTHR45756">
    <property type="entry name" value="PALMITOYLTRANSFERASE"/>
    <property type="match status" value="1"/>
</dbReference>
<dbReference type="InterPro" id="IPR053215">
    <property type="entry name" value="TKL_Ser/Thr_kinase"/>
</dbReference>
<dbReference type="PANTHER" id="PTHR45756:SF1">
    <property type="entry name" value="PROTEIN KINASE DOMAIN CONTAINING PROTEIN"/>
    <property type="match status" value="1"/>
</dbReference>
<reference evidence="5" key="1">
    <citation type="submission" date="2013-04" db="EMBL/GenBank/DDBJ databases">
        <title>The Genome Sequence of Fonticula alba ATCC 38817.</title>
        <authorList>
            <consortium name="The Broad Institute Genomics Platform"/>
            <person name="Russ C."/>
            <person name="Cuomo C."/>
            <person name="Burger G."/>
            <person name="Gray M.W."/>
            <person name="Holland P.W.H."/>
            <person name="King N."/>
            <person name="Lang F.B.F."/>
            <person name="Roger A.J."/>
            <person name="Ruiz-Trillo I."/>
            <person name="Brown M."/>
            <person name="Walker B."/>
            <person name="Young S."/>
            <person name="Zeng Q."/>
            <person name="Gargeya S."/>
            <person name="Fitzgerald M."/>
            <person name="Haas B."/>
            <person name="Abouelleil A."/>
            <person name="Allen A.W."/>
            <person name="Alvarado L."/>
            <person name="Arachchi H.M."/>
            <person name="Berlin A.M."/>
            <person name="Chapman S.B."/>
            <person name="Gainer-Dewar J."/>
            <person name="Goldberg J."/>
            <person name="Griggs A."/>
            <person name="Gujja S."/>
            <person name="Hansen M."/>
            <person name="Howarth C."/>
            <person name="Imamovic A."/>
            <person name="Ireland A."/>
            <person name="Larimer J."/>
            <person name="McCowan C."/>
            <person name="Murphy C."/>
            <person name="Pearson M."/>
            <person name="Poon T.W."/>
            <person name="Priest M."/>
            <person name="Roberts A."/>
            <person name="Saif S."/>
            <person name="Shea T."/>
            <person name="Sisk P."/>
            <person name="Sykes S."/>
            <person name="Wortman J."/>
            <person name="Nusbaum C."/>
            <person name="Birren B."/>
        </authorList>
    </citation>
    <scope>NUCLEOTIDE SEQUENCE [LARGE SCALE GENOMIC DNA]</scope>
    <source>
        <strain evidence="5">ATCC 38817</strain>
    </source>
</reference>
<evidence type="ECO:0000259" key="4">
    <source>
        <dbReference type="PROSITE" id="PS50011"/>
    </source>
</evidence>
<evidence type="ECO:0000256" key="1">
    <source>
        <dbReference type="SAM" id="MobiDB-lite"/>
    </source>
</evidence>
<dbReference type="SUPFAM" id="SSF57184">
    <property type="entry name" value="Growth factor receptor domain"/>
    <property type="match status" value="6"/>
</dbReference>
<proteinExistence type="predicted"/>
<dbReference type="SMART" id="SM00181">
    <property type="entry name" value="EGF"/>
    <property type="match status" value="11"/>
</dbReference>
<dbReference type="SUPFAM" id="SSF56112">
    <property type="entry name" value="Protein kinase-like (PK-like)"/>
    <property type="match status" value="1"/>
</dbReference>
<dbReference type="PROSITE" id="PS50011">
    <property type="entry name" value="PROTEIN_KINASE_DOM"/>
    <property type="match status" value="1"/>
</dbReference>
<feature type="chain" id="PRO_5001566157" evidence="3">
    <location>
        <begin position="40"/>
        <end position="2087"/>
    </location>
</feature>
<feature type="signal peptide" evidence="3">
    <location>
        <begin position="1"/>
        <end position="39"/>
    </location>
</feature>
<dbReference type="EMBL" id="KB932210">
    <property type="protein sequence ID" value="KCV68135.1"/>
    <property type="molecule type" value="Genomic_DNA"/>
</dbReference>
<keyword evidence="6" id="KW-1185">Reference proteome</keyword>
<feature type="domain" description="Protein kinase" evidence="4">
    <location>
        <begin position="1807"/>
        <end position="2084"/>
    </location>
</feature>
<dbReference type="RefSeq" id="XP_009497509.1">
    <property type="nucleotide sequence ID" value="XM_009499234.1"/>
</dbReference>
<dbReference type="OrthoDB" id="626167at2759"/>
<protein>
    <submittedName>
        <fullName evidence="5">TKL protein kinase</fullName>
    </submittedName>
</protein>
<evidence type="ECO:0000256" key="2">
    <source>
        <dbReference type="SAM" id="Phobius"/>
    </source>
</evidence>
<accession>A0A058Z1J7</accession>
<dbReference type="GO" id="GO:0004672">
    <property type="term" value="F:protein kinase activity"/>
    <property type="evidence" value="ECO:0007669"/>
    <property type="project" value="InterPro"/>
</dbReference>
<keyword evidence="5" id="KW-0808">Transferase</keyword>
<dbReference type="CDD" id="cd00064">
    <property type="entry name" value="FU"/>
    <property type="match status" value="10"/>
</dbReference>
<evidence type="ECO:0000313" key="6">
    <source>
        <dbReference type="Proteomes" id="UP000030693"/>
    </source>
</evidence>
<feature type="transmembrane region" description="Helical" evidence="2">
    <location>
        <begin position="1740"/>
        <end position="1764"/>
    </location>
</feature>
<dbReference type="SMART" id="SM00208">
    <property type="entry name" value="TNFR"/>
    <property type="match status" value="6"/>
</dbReference>
<dbReference type="InterPro" id="IPR011009">
    <property type="entry name" value="Kinase-like_dom_sf"/>
</dbReference>
<dbReference type="InterPro" id="IPR009030">
    <property type="entry name" value="Growth_fac_rcpt_cys_sf"/>
</dbReference>
<dbReference type="InterPro" id="IPR000742">
    <property type="entry name" value="EGF"/>
</dbReference>
<dbReference type="InterPro" id="IPR006212">
    <property type="entry name" value="Furin_repeat"/>
</dbReference>
<gene>
    <name evidence="5" type="ORF">H696_05395</name>
</gene>
<dbReference type="GeneID" id="20530120"/>
<dbReference type="eggNOG" id="KOG0193">
    <property type="taxonomic scope" value="Eukaryota"/>
</dbReference>
<organism evidence="5">
    <name type="scientific">Fonticula alba</name>
    <name type="common">Slime mold</name>
    <dbReference type="NCBI Taxonomy" id="691883"/>
    <lineage>
        <taxon>Eukaryota</taxon>
        <taxon>Rotosphaerida</taxon>
        <taxon>Fonticulaceae</taxon>
        <taxon>Fonticula</taxon>
    </lineage>
</organism>
<keyword evidence="3" id="KW-0732">Signal</keyword>
<name>A0A058Z1J7_FONAL</name>
<evidence type="ECO:0000313" key="5">
    <source>
        <dbReference type="EMBL" id="KCV68135.1"/>
    </source>
</evidence>
<evidence type="ECO:0000256" key="3">
    <source>
        <dbReference type="SAM" id="SignalP"/>
    </source>
</evidence>
<keyword evidence="2" id="KW-0812">Transmembrane</keyword>
<keyword evidence="2" id="KW-0472">Membrane</keyword>
<dbReference type="Gene3D" id="2.10.220.10">
    <property type="entry name" value="Hormone Receptor, Insulin-like Growth Factor Receptor 1, Chain A, domain 2"/>
    <property type="match status" value="9"/>
</dbReference>
<dbReference type="GO" id="GO:0005524">
    <property type="term" value="F:ATP binding"/>
    <property type="evidence" value="ECO:0007669"/>
    <property type="project" value="InterPro"/>
</dbReference>